<keyword evidence="2" id="KW-0645">Protease</keyword>
<dbReference type="InterPro" id="IPR000668">
    <property type="entry name" value="Peptidase_C1A_C"/>
</dbReference>
<dbReference type="GO" id="GO:0008234">
    <property type="term" value="F:cysteine-type peptidase activity"/>
    <property type="evidence" value="ECO:0007669"/>
    <property type="project" value="InterPro"/>
</dbReference>
<evidence type="ECO:0000259" key="1">
    <source>
        <dbReference type="Pfam" id="PF00112"/>
    </source>
</evidence>
<dbReference type="InterPro" id="IPR038765">
    <property type="entry name" value="Papain-like_cys_pep_sf"/>
</dbReference>
<dbReference type="GO" id="GO:0006508">
    <property type="term" value="P:proteolysis"/>
    <property type="evidence" value="ECO:0007669"/>
    <property type="project" value="UniProtKB-KW"/>
</dbReference>
<comment type="caution">
    <text evidence="2">The sequence shown here is derived from an EMBL/GenBank/DDBJ whole genome shotgun (WGS) entry which is preliminary data.</text>
</comment>
<sequence>MAHGDESEVVTINGYHDVPRNDEQSLVKALAHQPLSVAIEASGRDFQFYKGLCKSQIYKGVCDGHCGTDLDHGVAAVDTEQQRELTT</sequence>
<dbReference type="EMBL" id="BAABME010003419">
    <property type="protein sequence ID" value="GAA0158729.1"/>
    <property type="molecule type" value="Genomic_DNA"/>
</dbReference>
<proteinExistence type="predicted"/>
<keyword evidence="3" id="KW-1185">Reference proteome</keyword>
<dbReference type="Pfam" id="PF00112">
    <property type="entry name" value="Peptidase_C1"/>
    <property type="match status" value="1"/>
</dbReference>
<accession>A0AAV3Q3U8</accession>
<dbReference type="AlphaFoldDB" id="A0AAV3Q3U8"/>
<dbReference type="SUPFAM" id="SSF54001">
    <property type="entry name" value="Cysteine proteinases"/>
    <property type="match status" value="1"/>
</dbReference>
<evidence type="ECO:0000313" key="3">
    <source>
        <dbReference type="Proteomes" id="UP001454036"/>
    </source>
</evidence>
<organism evidence="2 3">
    <name type="scientific">Lithospermum erythrorhizon</name>
    <name type="common">Purple gromwell</name>
    <name type="synonym">Lithospermum officinale var. erythrorhizon</name>
    <dbReference type="NCBI Taxonomy" id="34254"/>
    <lineage>
        <taxon>Eukaryota</taxon>
        <taxon>Viridiplantae</taxon>
        <taxon>Streptophyta</taxon>
        <taxon>Embryophyta</taxon>
        <taxon>Tracheophyta</taxon>
        <taxon>Spermatophyta</taxon>
        <taxon>Magnoliopsida</taxon>
        <taxon>eudicotyledons</taxon>
        <taxon>Gunneridae</taxon>
        <taxon>Pentapetalae</taxon>
        <taxon>asterids</taxon>
        <taxon>lamiids</taxon>
        <taxon>Boraginales</taxon>
        <taxon>Boraginaceae</taxon>
        <taxon>Boraginoideae</taxon>
        <taxon>Lithospermeae</taxon>
        <taxon>Lithospermum</taxon>
    </lineage>
</organism>
<reference evidence="2 3" key="1">
    <citation type="submission" date="2024-01" db="EMBL/GenBank/DDBJ databases">
        <title>The complete chloroplast genome sequence of Lithospermum erythrorhizon: insights into the phylogenetic relationship among Boraginaceae species and the maternal lineages of purple gromwells.</title>
        <authorList>
            <person name="Okada T."/>
            <person name="Watanabe K."/>
        </authorList>
    </citation>
    <scope>NUCLEOTIDE SEQUENCE [LARGE SCALE GENOMIC DNA]</scope>
</reference>
<evidence type="ECO:0000313" key="2">
    <source>
        <dbReference type="EMBL" id="GAA0158729.1"/>
    </source>
</evidence>
<feature type="domain" description="Peptidase C1A papain C-terminal" evidence="1">
    <location>
        <begin position="7"/>
        <end position="78"/>
    </location>
</feature>
<dbReference type="Gene3D" id="3.90.70.10">
    <property type="entry name" value="Cysteine proteinases"/>
    <property type="match status" value="1"/>
</dbReference>
<keyword evidence="2" id="KW-0378">Hydrolase</keyword>
<name>A0AAV3Q3U8_LITER</name>
<dbReference type="Proteomes" id="UP001454036">
    <property type="component" value="Unassembled WGS sequence"/>
</dbReference>
<gene>
    <name evidence="2" type="ORF">LIER_15676</name>
</gene>
<protein>
    <submittedName>
        <fullName evidence="2">Cysteine protease</fullName>
    </submittedName>
</protein>